<protein>
    <submittedName>
        <fullName evidence="3">GGDEF domain-containing protein</fullName>
    </submittedName>
</protein>
<dbReference type="Proteomes" id="UP000683310">
    <property type="component" value="Chromosome"/>
</dbReference>
<evidence type="ECO:0000313" key="3">
    <source>
        <dbReference type="EMBL" id="QVI18905.1"/>
    </source>
</evidence>
<keyword evidence="4" id="KW-1185">Reference proteome</keyword>
<evidence type="ECO:0000313" key="4">
    <source>
        <dbReference type="Proteomes" id="UP000683310"/>
    </source>
</evidence>
<feature type="transmembrane region" description="Helical" evidence="1">
    <location>
        <begin position="164"/>
        <end position="192"/>
    </location>
</feature>
<dbReference type="InterPro" id="IPR000160">
    <property type="entry name" value="GGDEF_dom"/>
</dbReference>
<feature type="transmembrane region" description="Helical" evidence="1">
    <location>
        <begin position="35"/>
        <end position="53"/>
    </location>
</feature>
<dbReference type="PANTHER" id="PTHR45138">
    <property type="entry name" value="REGULATORY COMPONENTS OF SENSORY TRANSDUCTION SYSTEM"/>
    <property type="match status" value="1"/>
</dbReference>
<dbReference type="CDD" id="cd01949">
    <property type="entry name" value="GGDEF"/>
    <property type="match status" value="1"/>
</dbReference>
<feature type="transmembrane region" description="Helical" evidence="1">
    <location>
        <begin position="65"/>
        <end position="83"/>
    </location>
</feature>
<keyword evidence="1" id="KW-1133">Transmembrane helix</keyword>
<dbReference type="PROSITE" id="PS50887">
    <property type="entry name" value="GGDEF"/>
    <property type="match status" value="1"/>
</dbReference>
<dbReference type="RefSeq" id="WP_213554942.1">
    <property type="nucleotide sequence ID" value="NZ_JBHZDI010000008.1"/>
</dbReference>
<keyword evidence="1" id="KW-0472">Membrane</keyword>
<name>A0ABX8CG87_9NOCA</name>
<evidence type="ECO:0000256" key="1">
    <source>
        <dbReference type="SAM" id="Phobius"/>
    </source>
</evidence>
<feature type="transmembrane region" description="Helical" evidence="1">
    <location>
        <begin position="89"/>
        <end position="108"/>
    </location>
</feature>
<feature type="domain" description="GGDEF" evidence="2">
    <location>
        <begin position="224"/>
        <end position="353"/>
    </location>
</feature>
<dbReference type="Pfam" id="PF00990">
    <property type="entry name" value="GGDEF"/>
    <property type="match status" value="1"/>
</dbReference>
<dbReference type="NCBIfam" id="TIGR00254">
    <property type="entry name" value="GGDEF"/>
    <property type="match status" value="1"/>
</dbReference>
<dbReference type="EMBL" id="CP074371">
    <property type="protein sequence ID" value="QVI18905.1"/>
    <property type="molecule type" value="Genomic_DNA"/>
</dbReference>
<gene>
    <name evidence="3" type="ORF">KHQ06_20585</name>
</gene>
<keyword evidence="1" id="KW-0812">Transmembrane</keyword>
<sequence length="353" mass="38024">MTAGGIVRDWWRDPLDYRWLVRTLESRGALPMNRIFIATCGGAVAVISALTLLSAQGPVGMERMVTGFNVVIALLWVGYWMLAPWPGERLSLALLAGTDVLIAAGCVVESNHLFGSACSMLLVLPGGYLTVFHGPRVLAVHAVWCLLAVLTLSWLTVADSNGDVALAVSIVLTTAAVTVVLLPSLHFCYWVLRMDALVDPLTTLLNRRGLDYYVSGWFGPNEPGTICAMVVDLDRFKKVNDTYGHAAGDQVLVRVAARLRAERPPGSLVTRTGGEEFVVFARLDRDAAVDEADRLRRAIEAAEAATTSVTASIGVTVIESHSSERCLDAMLHSSDSAMYRAKQLGGNTVVLAD</sequence>
<accession>A0ABX8CG87</accession>
<dbReference type="SMART" id="SM00267">
    <property type="entry name" value="GGDEF"/>
    <property type="match status" value="1"/>
</dbReference>
<proteinExistence type="predicted"/>
<dbReference type="PANTHER" id="PTHR45138:SF9">
    <property type="entry name" value="DIGUANYLATE CYCLASE DGCM-RELATED"/>
    <property type="match status" value="1"/>
</dbReference>
<feature type="transmembrane region" description="Helical" evidence="1">
    <location>
        <begin position="113"/>
        <end position="132"/>
    </location>
</feature>
<evidence type="ECO:0000259" key="2">
    <source>
        <dbReference type="PROSITE" id="PS50887"/>
    </source>
</evidence>
<dbReference type="SUPFAM" id="SSF55073">
    <property type="entry name" value="Nucleotide cyclase"/>
    <property type="match status" value="1"/>
</dbReference>
<dbReference type="Gene3D" id="3.30.70.270">
    <property type="match status" value="1"/>
</dbReference>
<reference evidence="3 4" key="1">
    <citation type="submission" date="2021-04" db="EMBL/GenBank/DDBJ databases">
        <title>Nocardia tengchongensis.</title>
        <authorList>
            <person name="Zhuang k."/>
            <person name="Ran Y."/>
            <person name="Li W."/>
        </authorList>
    </citation>
    <scope>NUCLEOTIDE SEQUENCE [LARGE SCALE GENOMIC DNA]</scope>
    <source>
        <strain evidence="3 4">CFH S0057</strain>
    </source>
</reference>
<dbReference type="InterPro" id="IPR050469">
    <property type="entry name" value="Diguanylate_Cyclase"/>
</dbReference>
<dbReference type="InterPro" id="IPR029787">
    <property type="entry name" value="Nucleotide_cyclase"/>
</dbReference>
<dbReference type="InterPro" id="IPR043128">
    <property type="entry name" value="Rev_trsase/Diguanyl_cyclase"/>
</dbReference>
<feature type="transmembrane region" description="Helical" evidence="1">
    <location>
        <begin position="138"/>
        <end position="157"/>
    </location>
</feature>
<organism evidence="3 4">
    <name type="scientific">Nocardia tengchongensis</name>
    <dbReference type="NCBI Taxonomy" id="2055889"/>
    <lineage>
        <taxon>Bacteria</taxon>
        <taxon>Bacillati</taxon>
        <taxon>Actinomycetota</taxon>
        <taxon>Actinomycetes</taxon>
        <taxon>Mycobacteriales</taxon>
        <taxon>Nocardiaceae</taxon>
        <taxon>Nocardia</taxon>
    </lineage>
</organism>